<feature type="region of interest" description="Disordered" evidence="1">
    <location>
        <begin position="351"/>
        <end position="491"/>
    </location>
</feature>
<keyword evidence="2" id="KW-1133">Transmembrane helix</keyword>
<evidence type="ECO:0000259" key="3">
    <source>
        <dbReference type="PROSITE" id="PS50885"/>
    </source>
</evidence>
<gene>
    <name evidence="4" type="ORF">AMPC_37420</name>
</gene>
<keyword evidence="2" id="KW-0472">Membrane</keyword>
<feature type="transmembrane region" description="Helical" evidence="2">
    <location>
        <begin position="275"/>
        <end position="295"/>
    </location>
</feature>
<feature type="compositionally biased region" description="Low complexity" evidence="1">
    <location>
        <begin position="459"/>
        <end position="471"/>
    </location>
</feature>
<proteinExistence type="predicted"/>
<reference evidence="5" key="1">
    <citation type="journal article" date="2022" name="Int. J. Syst. Evol. Microbiol.">
        <title>Anaeromyxobacter oryzae sp. nov., Anaeromyxobacter diazotrophicus sp. nov. and Anaeromyxobacter paludicola sp. nov., isolated from paddy soils.</title>
        <authorList>
            <person name="Itoh H."/>
            <person name="Xu Z."/>
            <person name="Mise K."/>
            <person name="Masuda Y."/>
            <person name="Ushijima N."/>
            <person name="Hayakawa C."/>
            <person name="Shiratori Y."/>
            <person name="Senoo K."/>
        </authorList>
    </citation>
    <scope>NUCLEOTIDE SEQUENCE [LARGE SCALE GENOMIC DNA]</scope>
    <source>
        <strain evidence="5">Red630</strain>
    </source>
</reference>
<dbReference type="EMBL" id="AP025592">
    <property type="protein sequence ID" value="BDG10629.1"/>
    <property type="molecule type" value="Genomic_DNA"/>
</dbReference>
<accession>A0ABN6NBL0</accession>
<dbReference type="PROSITE" id="PS50885">
    <property type="entry name" value="HAMP"/>
    <property type="match status" value="1"/>
</dbReference>
<protein>
    <recommendedName>
        <fullName evidence="3">HAMP domain-containing protein</fullName>
    </recommendedName>
</protein>
<keyword evidence="2" id="KW-0812">Transmembrane</keyword>
<dbReference type="NCBIfam" id="NF041621">
    <property type="entry name" value="MXAN_5187_C_dom"/>
    <property type="match status" value="1"/>
</dbReference>
<name>A0ABN6NBL0_9BACT</name>
<organism evidence="4 5">
    <name type="scientific">Anaeromyxobacter paludicola</name>
    <dbReference type="NCBI Taxonomy" id="2918171"/>
    <lineage>
        <taxon>Bacteria</taxon>
        <taxon>Pseudomonadati</taxon>
        <taxon>Myxococcota</taxon>
        <taxon>Myxococcia</taxon>
        <taxon>Myxococcales</taxon>
        <taxon>Cystobacterineae</taxon>
        <taxon>Anaeromyxobacteraceae</taxon>
        <taxon>Anaeromyxobacter</taxon>
    </lineage>
</organism>
<dbReference type="Proteomes" id="UP001162734">
    <property type="component" value="Chromosome"/>
</dbReference>
<sequence length="591" mass="59864">MNRLKIWVLTLLAVGAGLAGLFFLTGNAVERAQAEQDARLSAAAAHLDARVQLLSRQATEVAEAAARADAVKAAPPDGAGFGLAAQAALEAALKGAGLDASRALAGYAQGQTARVDAAGKPLDPKDPPAQRAVEAAAGTAQKGFVRTADGVWYAVALPAGPGAALVVGLPLDAAFAKAFRAESGAELLVSADVKRTVSSLPAAESPQLFALPRTAGAAPTGVGRLAPAQVAGVPAPLLLASAPAWRARVEKLGASGAAVVLAVPTAPALSGLVPFQYAALVALALLLLVGLVLGATAHDGPRMPRDLLAAAEKVGQGDYTARAPIVSGPLGTVAQAMNRASQAALAMQAISREEPPSQLAPAPPPAPARPGAAEEPAPQPPAASVLPPEPAPAAAPFAPESPEPGLFAEPGSHAAAAPPPPEPPPAPAAVPYEPAPAPYRPAAFEPPPPYEPPAPPPYEASAPSAPWSAPVEPAPEAVPLPPPRADTITGATNLTTPTRELMLQGMAAAAEQSAPPPAPTGEEAAWRDVFSHFLDARTRSGEGTAGLTWEKFQAKLQKNKEQLQQKYGCRDVRFSVYLKEGRAALKATPVK</sequence>
<dbReference type="NCBIfam" id="NF041620">
    <property type="entry name" value="MXAN_5187_fam"/>
    <property type="match status" value="1"/>
</dbReference>
<dbReference type="RefSeq" id="WP_248343131.1">
    <property type="nucleotide sequence ID" value="NZ_AP025592.1"/>
</dbReference>
<feature type="domain" description="HAMP" evidence="3">
    <location>
        <begin position="305"/>
        <end position="349"/>
    </location>
</feature>
<evidence type="ECO:0000256" key="2">
    <source>
        <dbReference type="SAM" id="Phobius"/>
    </source>
</evidence>
<feature type="compositionally biased region" description="Low complexity" evidence="1">
    <location>
        <begin position="394"/>
        <end position="416"/>
    </location>
</feature>
<evidence type="ECO:0000256" key="1">
    <source>
        <dbReference type="SAM" id="MobiDB-lite"/>
    </source>
</evidence>
<dbReference type="InterPro" id="IPR048134">
    <property type="entry name" value="MXAN_5187-like"/>
</dbReference>
<evidence type="ECO:0000313" key="4">
    <source>
        <dbReference type="EMBL" id="BDG10629.1"/>
    </source>
</evidence>
<feature type="compositionally biased region" description="Pro residues" evidence="1">
    <location>
        <begin position="417"/>
        <end position="458"/>
    </location>
</feature>
<keyword evidence="5" id="KW-1185">Reference proteome</keyword>
<evidence type="ECO:0000313" key="5">
    <source>
        <dbReference type="Proteomes" id="UP001162734"/>
    </source>
</evidence>
<dbReference type="InterPro" id="IPR003660">
    <property type="entry name" value="HAMP_dom"/>
</dbReference>
<feature type="compositionally biased region" description="Pro residues" evidence="1">
    <location>
        <begin position="377"/>
        <end position="393"/>
    </location>
</feature>
<feature type="compositionally biased region" description="Pro residues" evidence="1">
    <location>
        <begin position="472"/>
        <end position="484"/>
    </location>
</feature>